<gene>
    <name evidence="6" type="ORF">OFUS_LOCUS24779</name>
</gene>
<dbReference type="GO" id="GO:0005886">
    <property type="term" value="C:plasma membrane"/>
    <property type="evidence" value="ECO:0007669"/>
    <property type="project" value="TreeGrafter"/>
</dbReference>
<reference evidence="6" key="1">
    <citation type="submission" date="2022-03" db="EMBL/GenBank/DDBJ databases">
        <authorList>
            <person name="Martin C."/>
        </authorList>
    </citation>
    <scope>NUCLEOTIDE SEQUENCE</scope>
</reference>
<dbReference type="OrthoDB" id="270720at2759"/>
<evidence type="ECO:0000256" key="1">
    <source>
        <dbReference type="ARBA" id="ARBA00004141"/>
    </source>
</evidence>
<dbReference type="Pfam" id="PF00822">
    <property type="entry name" value="PMP22_Claudin"/>
    <property type="match status" value="1"/>
</dbReference>
<feature type="transmembrane region" description="Helical" evidence="5">
    <location>
        <begin position="141"/>
        <end position="166"/>
    </location>
</feature>
<evidence type="ECO:0000313" key="6">
    <source>
        <dbReference type="EMBL" id="CAH1800943.1"/>
    </source>
</evidence>
<dbReference type="PANTHER" id="PTHR10671:SF108">
    <property type="entry name" value="CLAUDIN FAMILY PROTEIN-RELATED"/>
    <property type="match status" value="1"/>
</dbReference>
<feature type="transmembrane region" description="Helical" evidence="5">
    <location>
        <begin position="178"/>
        <end position="199"/>
    </location>
</feature>
<dbReference type="PANTHER" id="PTHR10671">
    <property type="entry name" value="EPITHELIAL MEMBRANE PROTEIN-RELATED"/>
    <property type="match status" value="1"/>
</dbReference>
<accession>A0A8S4Q4U8</accession>
<dbReference type="Gene3D" id="1.20.140.150">
    <property type="match status" value="1"/>
</dbReference>
<feature type="transmembrane region" description="Helical" evidence="5">
    <location>
        <begin position="107"/>
        <end position="129"/>
    </location>
</feature>
<evidence type="ECO:0000256" key="5">
    <source>
        <dbReference type="SAM" id="Phobius"/>
    </source>
</evidence>
<dbReference type="Proteomes" id="UP000749559">
    <property type="component" value="Unassembled WGS sequence"/>
</dbReference>
<dbReference type="AlphaFoldDB" id="A0A8S4Q4U8"/>
<comment type="caution">
    <text evidence="6">The sequence shown here is derived from an EMBL/GenBank/DDBJ whole genome shotgun (WGS) entry which is preliminary data.</text>
</comment>
<keyword evidence="2 5" id="KW-0812">Transmembrane</keyword>
<dbReference type="InterPro" id="IPR017974">
    <property type="entry name" value="Claudin_CS"/>
</dbReference>
<organism evidence="6 7">
    <name type="scientific">Owenia fusiformis</name>
    <name type="common">Polychaete worm</name>
    <dbReference type="NCBI Taxonomy" id="6347"/>
    <lineage>
        <taxon>Eukaryota</taxon>
        <taxon>Metazoa</taxon>
        <taxon>Spiralia</taxon>
        <taxon>Lophotrochozoa</taxon>
        <taxon>Annelida</taxon>
        <taxon>Polychaeta</taxon>
        <taxon>Sedentaria</taxon>
        <taxon>Canalipalpata</taxon>
        <taxon>Sabellida</taxon>
        <taxon>Oweniida</taxon>
        <taxon>Oweniidae</taxon>
        <taxon>Owenia</taxon>
    </lineage>
</organism>
<evidence type="ECO:0000256" key="4">
    <source>
        <dbReference type="ARBA" id="ARBA00023136"/>
    </source>
</evidence>
<dbReference type="EMBL" id="CAIIXF020000012">
    <property type="protein sequence ID" value="CAH1800943.1"/>
    <property type="molecule type" value="Genomic_DNA"/>
</dbReference>
<dbReference type="InterPro" id="IPR004031">
    <property type="entry name" value="PMP22/EMP/MP20/Claudin"/>
</dbReference>
<name>A0A8S4Q4U8_OWEFU</name>
<proteinExistence type="predicted"/>
<keyword evidence="7" id="KW-1185">Reference proteome</keyword>
<evidence type="ECO:0000256" key="2">
    <source>
        <dbReference type="ARBA" id="ARBA00022692"/>
    </source>
</evidence>
<sequence length="212" mass="23427">MYSASVVYKKLETSWVIIVAMVCLVSANILSIVSFTTTGWRVTSMEFSPDTGENVQLWEGLWQVCRTHDSDLPSSCIYQDKIVGTGLTVREKYTPTNRQPPMWFRTVQGFAVIGLLCLIVSFLICLVYMCLVKTTKRKGPVVATAIFSIFGGGAWALAIVIFVTHFSNDVMFAYSLHYSFFLACISVGASVCGAVFSLIEIRNTGDVIPNVM</sequence>
<dbReference type="InterPro" id="IPR050579">
    <property type="entry name" value="PMP-22/EMP/MP20-like"/>
</dbReference>
<dbReference type="PROSITE" id="PS01346">
    <property type="entry name" value="CLAUDIN"/>
    <property type="match status" value="1"/>
</dbReference>
<evidence type="ECO:0000256" key="3">
    <source>
        <dbReference type="ARBA" id="ARBA00022989"/>
    </source>
</evidence>
<keyword evidence="4 5" id="KW-0472">Membrane</keyword>
<feature type="transmembrane region" description="Helical" evidence="5">
    <location>
        <begin position="12"/>
        <end position="35"/>
    </location>
</feature>
<evidence type="ECO:0000313" key="7">
    <source>
        <dbReference type="Proteomes" id="UP000749559"/>
    </source>
</evidence>
<comment type="subcellular location">
    <subcellularLocation>
        <location evidence="1">Membrane</location>
        <topology evidence="1">Multi-pass membrane protein</topology>
    </subcellularLocation>
</comment>
<keyword evidence="3 5" id="KW-1133">Transmembrane helix</keyword>
<protein>
    <recommendedName>
        <fullName evidence="8">Claudin</fullName>
    </recommendedName>
</protein>
<evidence type="ECO:0008006" key="8">
    <source>
        <dbReference type="Google" id="ProtNLM"/>
    </source>
</evidence>